<dbReference type="OrthoDB" id="262508at2"/>
<dbReference type="EMBL" id="ASSJ01000074">
    <property type="protein sequence ID" value="ERN40613.1"/>
    <property type="molecule type" value="Genomic_DNA"/>
</dbReference>
<keyword evidence="2" id="KW-1185">Reference proteome</keyword>
<gene>
    <name evidence="1" type="ORF">KR51_00028700</name>
</gene>
<dbReference type="AlphaFoldDB" id="U5D7N6"/>
<dbReference type="InParanoid" id="U5D7N6"/>
<proteinExistence type="predicted"/>
<name>U5D7N6_9CHRO</name>
<dbReference type="RefSeq" id="WP_022608416.1">
    <property type="nucleotide sequence ID" value="NZ_ASSJ01000074.1"/>
</dbReference>
<dbReference type="eggNOG" id="COG5094">
    <property type="taxonomic scope" value="Bacteria"/>
</dbReference>
<reference evidence="1 2" key="1">
    <citation type="submission" date="2013-05" db="EMBL/GenBank/DDBJ databases">
        <title>Draft genome sequence of Rubidibacter lacunae KORDI 51-2.</title>
        <authorList>
            <person name="Choi D.H."/>
            <person name="Noh J.H."/>
            <person name="Kwon K.-K."/>
            <person name="Lee J.-H."/>
            <person name="Ryu J.-Y."/>
        </authorList>
    </citation>
    <scope>NUCLEOTIDE SEQUENCE [LARGE SCALE GENOMIC DNA]</scope>
    <source>
        <strain evidence="1 2">KORDI 51-2</strain>
    </source>
</reference>
<dbReference type="Proteomes" id="UP000016960">
    <property type="component" value="Unassembled WGS sequence"/>
</dbReference>
<accession>U5D7N6</accession>
<evidence type="ECO:0000313" key="2">
    <source>
        <dbReference type="Proteomes" id="UP000016960"/>
    </source>
</evidence>
<comment type="caution">
    <text evidence="1">The sequence shown here is derived from an EMBL/GenBank/DDBJ whole genome shotgun (WGS) entry which is preliminary data.</text>
</comment>
<dbReference type="STRING" id="582515.KR51_00028700"/>
<dbReference type="PATRIC" id="fig|582515.4.peg.3223"/>
<dbReference type="InterPro" id="IPR043746">
    <property type="entry name" value="DUF5691"/>
</dbReference>
<protein>
    <submittedName>
        <fullName evidence="1">Uncharacterized protein</fullName>
    </submittedName>
</protein>
<evidence type="ECO:0000313" key="1">
    <source>
        <dbReference type="EMBL" id="ERN40613.1"/>
    </source>
</evidence>
<sequence length="519" mass="57692">MSATHLWQQLVKTALVGCDRQSPALPSTDGPLAELLGQLDPDEPERYVLGAAGALSFYRKAGFQPGRRALPAPEPCPADELPRCSLLARELLVRCVESSPELLPEWLALATARGQRVAEVLLPTLLNFGRTRGNLRAAIAPVLGARGRWLAAQNPHWHYAAFVADKLVDWRSRWQTGKQAERVQILRRLRATDSELARDLLTATWKTEKADARASLLETLAIGLDLADEAWLESALSDRSKQVRQVSAALLAKLRGSNYGERMRSRLDPLLQLDDRQIRVVLPDTLTPEMERDGVLAQAPRGIGQKTWWLVQMLGAVPPGYWNERWGMTPDAIARAVLPQWRDDVYAGWAAATTNQPDPAWAQALLFTVVRDWQTQGDRAVKPSWLQAIASVMPSEQQQAIALDLVADARGLDNPVVITLLGQCQFPWSRELSVAFVARLAGGLTGSRRQRNDRWWELQAAFVQAALYVSPDAIAAIDPHLNAIADAHPFWQRSCETVRERLKLRQQLHRAFAAAAAHD</sequence>
<dbReference type="Pfam" id="PF18944">
    <property type="entry name" value="DUF5691"/>
    <property type="match status" value="1"/>
</dbReference>
<organism evidence="1 2">
    <name type="scientific">Rubidibacter lacunae KORDI 51-2</name>
    <dbReference type="NCBI Taxonomy" id="582515"/>
    <lineage>
        <taxon>Bacteria</taxon>
        <taxon>Bacillati</taxon>
        <taxon>Cyanobacteriota</taxon>
        <taxon>Cyanophyceae</taxon>
        <taxon>Oscillatoriophycideae</taxon>
        <taxon>Chroococcales</taxon>
        <taxon>Aphanothecaceae</taxon>
        <taxon>Rubidibacter</taxon>
    </lineage>
</organism>